<feature type="domain" description="Radical SAM core" evidence="5">
    <location>
        <begin position="10"/>
        <end position="267"/>
    </location>
</feature>
<evidence type="ECO:0000256" key="2">
    <source>
        <dbReference type="ARBA" id="ARBA00022723"/>
    </source>
</evidence>
<evidence type="ECO:0000313" key="6">
    <source>
        <dbReference type="EMBL" id="MFD1149838.1"/>
    </source>
</evidence>
<evidence type="ECO:0000256" key="1">
    <source>
        <dbReference type="ARBA" id="ARBA00022691"/>
    </source>
</evidence>
<protein>
    <submittedName>
        <fullName evidence="6">Radical SAM protein</fullName>
    </submittedName>
</protein>
<name>A0ABW3QYB4_9PSEU</name>
<evidence type="ECO:0000256" key="4">
    <source>
        <dbReference type="ARBA" id="ARBA00023014"/>
    </source>
</evidence>
<proteinExistence type="predicted"/>
<dbReference type="SUPFAM" id="SSF102114">
    <property type="entry name" value="Radical SAM enzymes"/>
    <property type="match status" value="1"/>
</dbReference>
<sequence>MIPTDLPVHIEQDKTARAKVIDACGLTCTFCHNEGTPVAVDNRRRPVGDFTIAGPSGRMSIYAATNGANFLPAPMPANEHFGRALVALCDVLRLTEVHLTGGEPTLHPAIARLTKIATEAGLRVGMTSNGEHGAEVLPDCAAAGLDRVNFSIFGTTADELAETQHARNRNPERAQRKIDALKRSIAVCEAHGVKAGANIVVLDYSHAPRVHRMLDEYSSHLSVRLLNSLDHGPASVEAIERILAEREAVAEAHYITAGVSGARTAYRLADGRRVSFKQIRRVRLPETCAGCRFNNDTDCQEGFYGVRLYYDRDGRYQVGVCIQRMDLTMPLDDFLTGPVPAEVLALREVEYDRLTRHHAAA</sequence>
<dbReference type="CDD" id="cd01335">
    <property type="entry name" value="Radical_SAM"/>
    <property type="match status" value="1"/>
</dbReference>
<dbReference type="InterPro" id="IPR013785">
    <property type="entry name" value="Aldolase_TIM"/>
</dbReference>
<keyword evidence="1" id="KW-0949">S-adenosyl-L-methionine</keyword>
<comment type="caution">
    <text evidence="6">The sequence shown here is derived from an EMBL/GenBank/DDBJ whole genome shotgun (WGS) entry which is preliminary data.</text>
</comment>
<keyword evidence="3" id="KW-0408">Iron</keyword>
<keyword evidence="2" id="KW-0479">Metal-binding</keyword>
<dbReference type="InterPro" id="IPR058240">
    <property type="entry name" value="rSAM_sf"/>
</dbReference>
<dbReference type="PANTHER" id="PTHR11228">
    <property type="entry name" value="RADICAL SAM DOMAIN PROTEIN"/>
    <property type="match status" value="1"/>
</dbReference>
<reference evidence="7" key="1">
    <citation type="journal article" date="2019" name="Int. J. Syst. Evol. Microbiol.">
        <title>The Global Catalogue of Microorganisms (GCM) 10K type strain sequencing project: providing services to taxonomists for standard genome sequencing and annotation.</title>
        <authorList>
            <consortium name="The Broad Institute Genomics Platform"/>
            <consortium name="The Broad Institute Genome Sequencing Center for Infectious Disease"/>
            <person name="Wu L."/>
            <person name="Ma J."/>
        </authorList>
    </citation>
    <scope>NUCLEOTIDE SEQUENCE [LARGE SCALE GENOMIC DNA]</scope>
    <source>
        <strain evidence="7">CCUG 60214</strain>
    </source>
</reference>
<dbReference type="Proteomes" id="UP001597168">
    <property type="component" value="Unassembled WGS sequence"/>
</dbReference>
<dbReference type="PANTHER" id="PTHR11228:SF7">
    <property type="entry name" value="PQQA PEPTIDE CYCLASE"/>
    <property type="match status" value="1"/>
</dbReference>
<dbReference type="SFLD" id="SFLDS00029">
    <property type="entry name" value="Radical_SAM"/>
    <property type="match status" value="1"/>
</dbReference>
<evidence type="ECO:0000313" key="7">
    <source>
        <dbReference type="Proteomes" id="UP001597168"/>
    </source>
</evidence>
<dbReference type="RefSeq" id="WP_380725389.1">
    <property type="nucleotide sequence ID" value="NZ_JBHTLK010000125.1"/>
</dbReference>
<gene>
    <name evidence="6" type="ORF">ACFQ3T_22125</name>
</gene>
<dbReference type="InterPro" id="IPR007197">
    <property type="entry name" value="rSAM"/>
</dbReference>
<dbReference type="SFLD" id="SFLDG01067">
    <property type="entry name" value="SPASM/twitch_domain_containing"/>
    <property type="match status" value="1"/>
</dbReference>
<keyword evidence="7" id="KW-1185">Reference proteome</keyword>
<accession>A0ABW3QYB4</accession>
<evidence type="ECO:0000256" key="3">
    <source>
        <dbReference type="ARBA" id="ARBA00023004"/>
    </source>
</evidence>
<dbReference type="EMBL" id="JBHTLK010000125">
    <property type="protein sequence ID" value="MFD1149838.1"/>
    <property type="molecule type" value="Genomic_DNA"/>
</dbReference>
<evidence type="ECO:0000259" key="5">
    <source>
        <dbReference type="PROSITE" id="PS51918"/>
    </source>
</evidence>
<dbReference type="PROSITE" id="PS51918">
    <property type="entry name" value="RADICAL_SAM"/>
    <property type="match status" value="1"/>
</dbReference>
<organism evidence="6 7">
    <name type="scientific">Saccharothrix hoggarensis</name>
    <dbReference type="NCBI Taxonomy" id="913853"/>
    <lineage>
        <taxon>Bacteria</taxon>
        <taxon>Bacillati</taxon>
        <taxon>Actinomycetota</taxon>
        <taxon>Actinomycetes</taxon>
        <taxon>Pseudonocardiales</taxon>
        <taxon>Pseudonocardiaceae</taxon>
        <taxon>Saccharothrix</taxon>
    </lineage>
</organism>
<dbReference type="InterPro" id="IPR050377">
    <property type="entry name" value="Radical_SAM_PqqE_MftC-like"/>
</dbReference>
<dbReference type="Gene3D" id="3.20.20.70">
    <property type="entry name" value="Aldolase class I"/>
    <property type="match status" value="1"/>
</dbReference>
<dbReference type="Pfam" id="PF04055">
    <property type="entry name" value="Radical_SAM"/>
    <property type="match status" value="1"/>
</dbReference>
<keyword evidence="4" id="KW-0411">Iron-sulfur</keyword>